<comment type="caution">
    <text evidence="2">The sequence shown here is derived from an EMBL/GenBank/DDBJ whole genome shotgun (WGS) entry which is preliminary data.</text>
</comment>
<reference evidence="2 3" key="1">
    <citation type="submission" date="2021-11" db="EMBL/GenBank/DDBJ databases">
        <title>Genomic of Niabella pedocola.</title>
        <authorList>
            <person name="Wu T."/>
        </authorList>
    </citation>
    <scope>NUCLEOTIDE SEQUENCE [LARGE SCALE GENOMIC DNA]</scope>
    <source>
        <strain evidence="2 3">JCM 31011</strain>
    </source>
</reference>
<gene>
    <name evidence="2" type="ORF">LQ567_08375</name>
</gene>
<dbReference type="RefSeq" id="WP_231004050.1">
    <property type="nucleotide sequence ID" value="NZ_JAJNEC010000005.1"/>
</dbReference>
<dbReference type="EMBL" id="JAJNEC010000005">
    <property type="protein sequence ID" value="MCD2422773.1"/>
    <property type="molecule type" value="Genomic_DNA"/>
</dbReference>
<evidence type="ECO:0000313" key="2">
    <source>
        <dbReference type="EMBL" id="MCD2422773.1"/>
    </source>
</evidence>
<accession>A0ABS8PNW1</accession>
<name>A0ABS8PNW1_9BACT</name>
<dbReference type="Gene3D" id="1.20.120.450">
    <property type="entry name" value="dinb family like domain"/>
    <property type="match status" value="1"/>
</dbReference>
<feature type="domain" description="DinB-like" evidence="1">
    <location>
        <begin position="35"/>
        <end position="189"/>
    </location>
</feature>
<dbReference type="SUPFAM" id="SSF109854">
    <property type="entry name" value="DinB/YfiT-like putative metalloenzymes"/>
    <property type="match status" value="1"/>
</dbReference>
<organism evidence="2 3">
    <name type="scientific">Niabella pedocola</name>
    <dbReference type="NCBI Taxonomy" id="1752077"/>
    <lineage>
        <taxon>Bacteria</taxon>
        <taxon>Pseudomonadati</taxon>
        <taxon>Bacteroidota</taxon>
        <taxon>Chitinophagia</taxon>
        <taxon>Chitinophagales</taxon>
        <taxon>Chitinophagaceae</taxon>
        <taxon>Niabella</taxon>
    </lineage>
</organism>
<dbReference type="InterPro" id="IPR034660">
    <property type="entry name" value="DinB/YfiT-like"/>
</dbReference>
<dbReference type="Pfam" id="PF12867">
    <property type="entry name" value="DinB_2"/>
    <property type="match status" value="1"/>
</dbReference>
<sequence length="196" mass="22088">MLFKLRRRNFVKKKMTIQSQPLLDALTGLSKEHIRFAETLHTLPDATLTRRPAAGGWNVLECIEHLNRYSAYYLGAIQTCIRNAGSRPSAVYKPGWLGNYFSKVIHPDTSAKKMKTPLPMNAQDAPLTRSVLTAFISNQQQLTCLLKEAQQVNLGKEKTGTSISKLIRLKLGDTLRFVVYHNERHTRQARKALAGA</sequence>
<protein>
    <submittedName>
        <fullName evidence="2">DinB family protein</fullName>
    </submittedName>
</protein>
<keyword evidence="3" id="KW-1185">Reference proteome</keyword>
<evidence type="ECO:0000259" key="1">
    <source>
        <dbReference type="Pfam" id="PF12867"/>
    </source>
</evidence>
<dbReference type="InterPro" id="IPR024775">
    <property type="entry name" value="DinB-like"/>
</dbReference>
<proteinExistence type="predicted"/>
<evidence type="ECO:0000313" key="3">
    <source>
        <dbReference type="Proteomes" id="UP001199816"/>
    </source>
</evidence>
<dbReference type="Proteomes" id="UP001199816">
    <property type="component" value="Unassembled WGS sequence"/>
</dbReference>